<protein>
    <submittedName>
        <fullName evidence="2">ParA family protein</fullName>
    </submittedName>
</protein>
<reference evidence="2 3" key="1">
    <citation type="journal article" date="2024" name="Front. Microbiol.">
        <title>Novel thermophilic genera Geochorda gen. nov. and Carboxydochorda gen. nov. from the deep terrestrial subsurface reveal the ecophysiological diversity in the class Limnochordia.</title>
        <authorList>
            <person name="Karnachuk O.V."/>
            <person name="Lukina A.P."/>
            <person name="Avakyan M.R."/>
            <person name="Kadnikov V.V."/>
            <person name="Begmatov S."/>
            <person name="Beletsky A.V."/>
            <person name="Vlasova K.G."/>
            <person name="Novikov A.A."/>
            <person name="Shcherbakova V.A."/>
            <person name="Mardanov A.V."/>
            <person name="Ravin N.V."/>
        </authorList>
    </citation>
    <scope>NUCLEOTIDE SEQUENCE [LARGE SCALE GENOMIC DNA]</scope>
    <source>
        <strain evidence="2 3">L945</strain>
    </source>
</reference>
<dbReference type="SUPFAM" id="SSF52540">
    <property type="entry name" value="P-loop containing nucleoside triphosphate hydrolases"/>
    <property type="match status" value="1"/>
</dbReference>
<dbReference type="PANTHER" id="PTHR13696:SF99">
    <property type="entry name" value="COBYRINIC ACID AC-DIAMIDE SYNTHASE"/>
    <property type="match status" value="1"/>
</dbReference>
<dbReference type="InterPro" id="IPR027417">
    <property type="entry name" value="P-loop_NTPase"/>
</dbReference>
<dbReference type="CDD" id="cd02042">
    <property type="entry name" value="ParAB_family"/>
    <property type="match status" value="1"/>
</dbReference>
<dbReference type="Gene3D" id="3.40.50.300">
    <property type="entry name" value="P-loop containing nucleotide triphosphate hydrolases"/>
    <property type="match status" value="1"/>
</dbReference>
<evidence type="ECO:0000259" key="1">
    <source>
        <dbReference type="Pfam" id="PF13614"/>
    </source>
</evidence>
<dbReference type="Pfam" id="PF13614">
    <property type="entry name" value="AAA_31"/>
    <property type="match status" value="1"/>
</dbReference>
<dbReference type="InterPro" id="IPR050678">
    <property type="entry name" value="DNA_Partitioning_ATPase"/>
</dbReference>
<accession>A0ABZ1BUJ5</accession>
<name>A0ABZ1BUJ5_9FIRM</name>
<organism evidence="2 3">
    <name type="scientific">Carboxydichorda subterranea</name>
    <dbReference type="NCBI Taxonomy" id="3109565"/>
    <lineage>
        <taxon>Bacteria</taxon>
        <taxon>Bacillati</taxon>
        <taxon>Bacillota</taxon>
        <taxon>Limnochordia</taxon>
        <taxon>Limnochordales</taxon>
        <taxon>Geochordaceae</taxon>
        <taxon>Carboxydichorda</taxon>
    </lineage>
</organism>
<dbReference type="RefSeq" id="WP_324715715.1">
    <property type="nucleotide sequence ID" value="NZ_CP141615.1"/>
</dbReference>
<proteinExistence type="predicted"/>
<dbReference type="EMBL" id="CP141615">
    <property type="protein sequence ID" value="WRP16442.1"/>
    <property type="molecule type" value="Genomic_DNA"/>
</dbReference>
<dbReference type="PANTHER" id="PTHR13696">
    <property type="entry name" value="P-LOOP CONTAINING NUCLEOSIDE TRIPHOSPHATE HYDROLASE"/>
    <property type="match status" value="1"/>
</dbReference>
<dbReference type="InterPro" id="IPR025669">
    <property type="entry name" value="AAA_dom"/>
</dbReference>
<feature type="domain" description="AAA" evidence="1">
    <location>
        <begin position="6"/>
        <end position="178"/>
    </location>
</feature>
<sequence>MAPAGHVIVVVNQKGGVAKTTSVFHLGAALAELGMRVLWVDLDPQAALSAWCGVAPDRSPNVYHGLLSRTPAGPILVEGCQGADLLPAGIELSLAELELVNQMAPERRLLRLLAELRDRYDYVLVDTQPSLGILTQNALVAADEVLIPVACEYLAVRVLSLVLRALGRVRVQANTRLTVAGILPTMYDGRTRHAREALEAVRSAFGARYRIFEWPVKKSIRFAEAAAQHRAVWEIAPDHPGGAAYRSVASVLAGRVPMGVPAGRLEEDETLQ</sequence>
<evidence type="ECO:0000313" key="2">
    <source>
        <dbReference type="EMBL" id="WRP16442.1"/>
    </source>
</evidence>
<dbReference type="Proteomes" id="UP001332192">
    <property type="component" value="Chromosome"/>
</dbReference>
<evidence type="ECO:0000313" key="3">
    <source>
        <dbReference type="Proteomes" id="UP001332192"/>
    </source>
</evidence>
<gene>
    <name evidence="2" type="ORF">U7230_10070</name>
</gene>
<keyword evidence="3" id="KW-1185">Reference proteome</keyword>